<dbReference type="InterPro" id="IPR000182">
    <property type="entry name" value="GNAT_dom"/>
</dbReference>
<evidence type="ECO:0000256" key="1">
    <source>
        <dbReference type="ARBA" id="ARBA00022679"/>
    </source>
</evidence>
<evidence type="ECO:0000259" key="3">
    <source>
        <dbReference type="PROSITE" id="PS51186"/>
    </source>
</evidence>
<organism evidence="4">
    <name type="scientific">Chlamydomonas leiostraca</name>
    <dbReference type="NCBI Taxonomy" id="1034604"/>
    <lineage>
        <taxon>Eukaryota</taxon>
        <taxon>Viridiplantae</taxon>
        <taxon>Chlorophyta</taxon>
        <taxon>core chlorophytes</taxon>
        <taxon>Chlorophyceae</taxon>
        <taxon>CS clade</taxon>
        <taxon>Chlamydomonadales</taxon>
        <taxon>Chlamydomonadaceae</taxon>
        <taxon>Chlamydomonas</taxon>
    </lineage>
</organism>
<feature type="domain" description="N-acetyltransferase" evidence="3">
    <location>
        <begin position="1"/>
        <end position="104"/>
    </location>
</feature>
<dbReference type="Gene3D" id="3.40.630.30">
    <property type="match status" value="1"/>
</dbReference>
<dbReference type="SUPFAM" id="SSF55729">
    <property type="entry name" value="Acyl-CoA N-acyltransferases (Nat)"/>
    <property type="match status" value="1"/>
</dbReference>
<accession>A0A7S0WTU9</accession>
<evidence type="ECO:0000313" key="4">
    <source>
        <dbReference type="EMBL" id="CAD8683997.1"/>
    </source>
</evidence>
<reference evidence="4" key="1">
    <citation type="submission" date="2021-01" db="EMBL/GenBank/DDBJ databases">
        <authorList>
            <person name="Corre E."/>
            <person name="Pelletier E."/>
            <person name="Niang G."/>
            <person name="Scheremetjew M."/>
            <person name="Finn R."/>
            <person name="Kale V."/>
            <person name="Holt S."/>
            <person name="Cochrane G."/>
            <person name="Meng A."/>
            <person name="Brown T."/>
            <person name="Cohen L."/>
        </authorList>
    </citation>
    <scope>NUCLEOTIDE SEQUENCE</scope>
    <source>
        <strain evidence="4">SAG 11-49</strain>
    </source>
</reference>
<dbReference type="PANTHER" id="PTHR10908:SF0">
    <property type="entry name" value="SEROTONIN N-ACETYLTRANSFERASE"/>
    <property type="match status" value="1"/>
</dbReference>
<dbReference type="GO" id="GO:0008080">
    <property type="term" value="F:N-acetyltransferase activity"/>
    <property type="evidence" value="ECO:0007669"/>
    <property type="project" value="UniProtKB-ARBA"/>
</dbReference>
<dbReference type="PROSITE" id="PS51186">
    <property type="entry name" value="GNAT"/>
    <property type="match status" value="1"/>
</dbReference>
<dbReference type="CDD" id="cd04301">
    <property type="entry name" value="NAT_SF"/>
    <property type="match status" value="1"/>
</dbReference>
<proteinExistence type="predicted"/>
<gene>
    <name evidence="4" type="ORF">CLEI1391_LOCUS11529</name>
</gene>
<name>A0A7S0WTU9_9CHLO</name>
<sequence length="104" mass="11584">MRSQGDELTHETMSTHDPDGVTLCVHSVCVREDMRRKGVALKMLKAYLQYVQATTPLKSVRLICKSGLIPLYEKAGFQLVGPSSVVHGQDPWFECAYVVDDGDE</sequence>
<dbReference type="InterPro" id="IPR051635">
    <property type="entry name" value="SNAT-like"/>
</dbReference>
<evidence type="ECO:0000256" key="2">
    <source>
        <dbReference type="ARBA" id="ARBA00023315"/>
    </source>
</evidence>
<keyword evidence="1" id="KW-0808">Transferase</keyword>
<dbReference type="InterPro" id="IPR016181">
    <property type="entry name" value="Acyl_CoA_acyltransferase"/>
</dbReference>
<protein>
    <recommendedName>
        <fullName evidence="3">N-acetyltransferase domain-containing protein</fullName>
    </recommendedName>
</protein>
<keyword evidence="2" id="KW-0012">Acyltransferase</keyword>
<dbReference type="EMBL" id="HBFB01020543">
    <property type="protein sequence ID" value="CAD8683997.1"/>
    <property type="molecule type" value="Transcribed_RNA"/>
</dbReference>
<dbReference type="AlphaFoldDB" id="A0A7S0WTU9"/>
<dbReference type="Pfam" id="PF13673">
    <property type="entry name" value="Acetyltransf_10"/>
    <property type="match status" value="1"/>
</dbReference>
<dbReference type="PANTHER" id="PTHR10908">
    <property type="entry name" value="SEROTONIN N-ACETYLTRANSFERASE"/>
    <property type="match status" value="1"/>
</dbReference>